<proteinExistence type="predicted"/>
<name>A0ABP8DFV2_9ACTN</name>
<dbReference type="Pfam" id="PF00561">
    <property type="entry name" value="Abhydrolase_1"/>
    <property type="match status" value="1"/>
</dbReference>
<dbReference type="InterPro" id="IPR053145">
    <property type="entry name" value="AB_hydrolase_Est10"/>
</dbReference>
<accession>A0ABP8DFV2</accession>
<dbReference type="Gene3D" id="3.40.50.1820">
    <property type="entry name" value="alpha/beta hydrolase"/>
    <property type="match status" value="1"/>
</dbReference>
<dbReference type="InterPro" id="IPR029058">
    <property type="entry name" value="AB_hydrolase_fold"/>
</dbReference>
<evidence type="ECO:0000313" key="3">
    <source>
        <dbReference type="Proteomes" id="UP001500620"/>
    </source>
</evidence>
<sequence>MPETEIIVDSAMGPLHAVLAMPGGPAHAGLVLSDGSGPATRDAWQGVPGWLAERGVATLRHDKPGCGGSPGDWRRQTFADRAAEALAALSTLRKHAGVERAGLIGYSQGGWVSLLAAVTAPDQVDYVVTLGGPFVGMEEQERTLLARVMRRKGVPEQSVEAGLAWADERAARLAAGEDPRRVHADQARFAGNDWAAVVCDRPYDTAEELGFFARALSFDPAALLPFLPCPIMAFFGADDEHVPVERSLAVLGERLPSRHRGSNGVAVLPGVGHMLYPVPPDPGVPLFEQLSPGFLPLLGAFLDRVAP</sequence>
<evidence type="ECO:0000259" key="1">
    <source>
        <dbReference type="Pfam" id="PF00561"/>
    </source>
</evidence>
<dbReference type="RefSeq" id="WP_345131824.1">
    <property type="nucleotide sequence ID" value="NZ_BAABAT010000019.1"/>
</dbReference>
<reference evidence="3" key="1">
    <citation type="journal article" date="2019" name="Int. J. Syst. Evol. Microbiol.">
        <title>The Global Catalogue of Microorganisms (GCM) 10K type strain sequencing project: providing services to taxonomists for standard genome sequencing and annotation.</title>
        <authorList>
            <consortium name="The Broad Institute Genomics Platform"/>
            <consortium name="The Broad Institute Genome Sequencing Center for Infectious Disease"/>
            <person name="Wu L."/>
            <person name="Ma J."/>
        </authorList>
    </citation>
    <scope>NUCLEOTIDE SEQUENCE [LARGE SCALE GENOMIC DNA]</scope>
    <source>
        <strain evidence="3">JCM 17441</strain>
    </source>
</reference>
<protein>
    <recommendedName>
        <fullName evidence="1">AB hydrolase-1 domain-containing protein</fullName>
    </recommendedName>
</protein>
<dbReference type="InterPro" id="IPR000073">
    <property type="entry name" value="AB_hydrolase_1"/>
</dbReference>
<dbReference type="EMBL" id="BAABAT010000019">
    <property type="protein sequence ID" value="GAA4254826.1"/>
    <property type="molecule type" value="Genomic_DNA"/>
</dbReference>
<keyword evidence="3" id="KW-1185">Reference proteome</keyword>
<dbReference type="PANTHER" id="PTHR43265:SF1">
    <property type="entry name" value="ESTERASE ESTD"/>
    <property type="match status" value="1"/>
</dbReference>
<dbReference type="PANTHER" id="PTHR43265">
    <property type="entry name" value="ESTERASE ESTD"/>
    <property type="match status" value="1"/>
</dbReference>
<dbReference type="Proteomes" id="UP001500620">
    <property type="component" value="Unassembled WGS sequence"/>
</dbReference>
<feature type="domain" description="AB hydrolase-1" evidence="1">
    <location>
        <begin position="37"/>
        <end position="276"/>
    </location>
</feature>
<comment type="caution">
    <text evidence="2">The sequence shown here is derived from an EMBL/GenBank/DDBJ whole genome shotgun (WGS) entry which is preliminary data.</text>
</comment>
<organism evidence="2 3">
    <name type="scientific">Dactylosporangium darangshiense</name>
    <dbReference type="NCBI Taxonomy" id="579108"/>
    <lineage>
        <taxon>Bacteria</taxon>
        <taxon>Bacillati</taxon>
        <taxon>Actinomycetota</taxon>
        <taxon>Actinomycetes</taxon>
        <taxon>Micromonosporales</taxon>
        <taxon>Micromonosporaceae</taxon>
        <taxon>Dactylosporangium</taxon>
    </lineage>
</organism>
<dbReference type="SUPFAM" id="SSF53474">
    <property type="entry name" value="alpha/beta-Hydrolases"/>
    <property type="match status" value="1"/>
</dbReference>
<evidence type="ECO:0000313" key="2">
    <source>
        <dbReference type="EMBL" id="GAA4254826.1"/>
    </source>
</evidence>
<dbReference type="PRINTS" id="PR00111">
    <property type="entry name" value="ABHYDROLASE"/>
</dbReference>
<gene>
    <name evidence="2" type="ORF">GCM10022255_061090</name>
</gene>